<evidence type="ECO:0000256" key="3">
    <source>
        <dbReference type="ARBA" id="ARBA00023163"/>
    </source>
</evidence>
<dbReference type="EMBL" id="CP010429">
    <property type="protein sequence ID" value="AKD57151.1"/>
    <property type="molecule type" value="Genomic_DNA"/>
</dbReference>
<dbReference type="SUPFAM" id="SSF46785">
    <property type="entry name" value="Winged helix' DNA-binding domain"/>
    <property type="match status" value="1"/>
</dbReference>
<reference evidence="5 6" key="1">
    <citation type="journal article" date="2014" name="Curr. Microbiol.">
        <title>Spirosoma radiotolerans sp. nov., a gamma-radiation-resistant bacterium isolated from gamma ray-irradiated soil.</title>
        <authorList>
            <person name="Lee J.J."/>
            <person name="Srinivasan S."/>
            <person name="Lim S."/>
            <person name="Joe M."/>
            <person name="Im S."/>
            <person name="Bae S.I."/>
            <person name="Park K.R."/>
            <person name="Han J.H."/>
            <person name="Park S.H."/>
            <person name="Joo B.M."/>
            <person name="Park S.J."/>
            <person name="Kim M.K."/>
        </authorList>
    </citation>
    <scope>NUCLEOTIDE SEQUENCE [LARGE SCALE GENOMIC DNA]</scope>
    <source>
        <strain evidence="5 6">DG5A</strain>
    </source>
</reference>
<keyword evidence="2" id="KW-0238">DNA-binding</keyword>
<sequence>MAQTTCTPDEKRLNQQMVALRDAIELLSGKWKFGILLALHVHGALRFSALQERSAGISPKVLAEELQDLVANRLITRTINNTKPITVTYAITEHAFAAEPAILALIEFGLKHRQKIMSE</sequence>
<dbReference type="STRING" id="1379870.SD10_21900"/>
<dbReference type="OrthoDB" id="769662at2"/>
<evidence type="ECO:0000259" key="4">
    <source>
        <dbReference type="PROSITE" id="PS51118"/>
    </source>
</evidence>
<dbReference type="Gene3D" id="1.10.10.10">
    <property type="entry name" value="Winged helix-like DNA-binding domain superfamily/Winged helix DNA-binding domain"/>
    <property type="match status" value="1"/>
</dbReference>
<dbReference type="HOGENOM" id="CLU_111585_5_2_10"/>
<accession>A0A0E3V9H6</accession>
<organism evidence="5 6">
    <name type="scientific">Spirosoma radiotolerans</name>
    <dbReference type="NCBI Taxonomy" id="1379870"/>
    <lineage>
        <taxon>Bacteria</taxon>
        <taxon>Pseudomonadati</taxon>
        <taxon>Bacteroidota</taxon>
        <taxon>Cytophagia</taxon>
        <taxon>Cytophagales</taxon>
        <taxon>Cytophagaceae</taxon>
        <taxon>Spirosoma</taxon>
    </lineage>
</organism>
<dbReference type="AlphaFoldDB" id="A0A0E3V9H6"/>
<dbReference type="InterPro" id="IPR036388">
    <property type="entry name" value="WH-like_DNA-bd_sf"/>
</dbReference>
<evidence type="ECO:0000256" key="1">
    <source>
        <dbReference type="ARBA" id="ARBA00023015"/>
    </source>
</evidence>
<dbReference type="KEGG" id="srd:SD10_21900"/>
<dbReference type="InterPro" id="IPR036390">
    <property type="entry name" value="WH_DNA-bd_sf"/>
</dbReference>
<keyword evidence="1" id="KW-0805">Transcription regulation</keyword>
<keyword evidence="6" id="KW-1185">Reference proteome</keyword>
<gene>
    <name evidence="5" type="ORF">SD10_21900</name>
</gene>
<dbReference type="Pfam" id="PF01638">
    <property type="entry name" value="HxlR"/>
    <property type="match status" value="1"/>
</dbReference>
<protein>
    <submittedName>
        <fullName evidence="5">HxlR family transcriptional regulator</fullName>
    </submittedName>
</protein>
<evidence type="ECO:0000313" key="5">
    <source>
        <dbReference type="EMBL" id="AKD57151.1"/>
    </source>
</evidence>
<dbReference type="GO" id="GO:0003677">
    <property type="term" value="F:DNA binding"/>
    <property type="evidence" value="ECO:0007669"/>
    <property type="project" value="UniProtKB-KW"/>
</dbReference>
<proteinExistence type="predicted"/>
<dbReference type="Proteomes" id="UP000033054">
    <property type="component" value="Chromosome"/>
</dbReference>
<keyword evidence="3" id="KW-0804">Transcription</keyword>
<dbReference type="InterPro" id="IPR002577">
    <property type="entry name" value="HTH_HxlR"/>
</dbReference>
<dbReference type="PROSITE" id="PS51118">
    <property type="entry name" value="HTH_HXLR"/>
    <property type="match status" value="1"/>
</dbReference>
<feature type="domain" description="HTH hxlR-type" evidence="4">
    <location>
        <begin position="6"/>
        <end position="117"/>
    </location>
</feature>
<dbReference type="PANTHER" id="PTHR33204">
    <property type="entry name" value="TRANSCRIPTIONAL REGULATOR, MARR FAMILY"/>
    <property type="match status" value="1"/>
</dbReference>
<name>A0A0E3V9H6_9BACT</name>
<dbReference type="PATRIC" id="fig|1379870.5.peg.4738"/>
<evidence type="ECO:0000256" key="2">
    <source>
        <dbReference type="ARBA" id="ARBA00023125"/>
    </source>
</evidence>
<evidence type="ECO:0000313" key="6">
    <source>
        <dbReference type="Proteomes" id="UP000033054"/>
    </source>
</evidence>
<dbReference type="RefSeq" id="WP_046576755.1">
    <property type="nucleotide sequence ID" value="NZ_CP010429.1"/>
</dbReference>